<organism evidence="2 3">
    <name type="scientific">Lithohypha guttulata</name>
    <dbReference type="NCBI Taxonomy" id="1690604"/>
    <lineage>
        <taxon>Eukaryota</taxon>
        <taxon>Fungi</taxon>
        <taxon>Dikarya</taxon>
        <taxon>Ascomycota</taxon>
        <taxon>Pezizomycotina</taxon>
        <taxon>Eurotiomycetes</taxon>
        <taxon>Chaetothyriomycetidae</taxon>
        <taxon>Chaetothyriales</taxon>
        <taxon>Trichomeriaceae</taxon>
        <taxon>Lithohypha</taxon>
    </lineage>
</organism>
<dbReference type="GO" id="GO:0008033">
    <property type="term" value="P:tRNA processing"/>
    <property type="evidence" value="ECO:0007669"/>
    <property type="project" value="InterPro"/>
</dbReference>
<dbReference type="Pfam" id="PF20976">
    <property type="entry name" value="Pop8"/>
    <property type="match status" value="1"/>
</dbReference>
<dbReference type="GO" id="GO:0005655">
    <property type="term" value="C:nucleolar ribonuclease P complex"/>
    <property type="evidence" value="ECO:0007669"/>
    <property type="project" value="InterPro"/>
</dbReference>
<dbReference type="AlphaFoldDB" id="A0AAN7T483"/>
<dbReference type="GO" id="GO:0000294">
    <property type="term" value="P:nuclear-transcribed mRNA catabolic process, RNase MRP-dependent"/>
    <property type="evidence" value="ECO:0007669"/>
    <property type="project" value="TreeGrafter"/>
</dbReference>
<dbReference type="Proteomes" id="UP001309876">
    <property type="component" value="Unassembled WGS sequence"/>
</dbReference>
<sequence length="118" mass="13240">MEVTSTIRNSPYAYLQLFVTRTDLRNPDYDDITLRAYLNSALSQYLGLVGTAISIDILKIQDSDAWVRVPSDDESAVIAALSQWTGAQGVSVRIRNRSHWLGHLTNNVADEKLWSLES</sequence>
<dbReference type="GO" id="GO:0004526">
    <property type="term" value="F:ribonuclease P activity"/>
    <property type="evidence" value="ECO:0007669"/>
    <property type="project" value="TreeGrafter"/>
</dbReference>
<dbReference type="PANTHER" id="PTHR28173:SF1">
    <property type="entry name" value="RIBONUCLEASES P_MRP PROTEIN SUBUNIT POP8"/>
    <property type="match status" value="1"/>
</dbReference>
<name>A0AAN7T483_9EURO</name>
<protein>
    <recommendedName>
        <fullName evidence="1">Ribonucleases P/MRP subunit Pop8-like domain-containing protein</fullName>
    </recommendedName>
</protein>
<evidence type="ECO:0000313" key="3">
    <source>
        <dbReference type="Proteomes" id="UP001309876"/>
    </source>
</evidence>
<dbReference type="GO" id="GO:0000171">
    <property type="term" value="F:ribonuclease MRP activity"/>
    <property type="evidence" value="ECO:0007669"/>
    <property type="project" value="TreeGrafter"/>
</dbReference>
<dbReference type="EMBL" id="JAVRRJ010000001">
    <property type="protein sequence ID" value="KAK5090084.1"/>
    <property type="molecule type" value="Genomic_DNA"/>
</dbReference>
<dbReference type="GO" id="GO:0000172">
    <property type="term" value="C:ribonuclease MRP complex"/>
    <property type="evidence" value="ECO:0007669"/>
    <property type="project" value="InterPro"/>
</dbReference>
<dbReference type="InterPro" id="IPR049128">
    <property type="entry name" value="Pop8-like_dom"/>
</dbReference>
<evidence type="ECO:0000313" key="2">
    <source>
        <dbReference type="EMBL" id="KAK5090084.1"/>
    </source>
</evidence>
<gene>
    <name evidence="2" type="ORF">LTR05_000253</name>
</gene>
<comment type="caution">
    <text evidence="2">The sequence shown here is derived from an EMBL/GenBank/DDBJ whole genome shotgun (WGS) entry which is preliminary data.</text>
</comment>
<dbReference type="GO" id="GO:0034965">
    <property type="term" value="P:intronic box C/D snoRNA processing"/>
    <property type="evidence" value="ECO:0007669"/>
    <property type="project" value="TreeGrafter"/>
</dbReference>
<dbReference type="InterPro" id="IPR020347">
    <property type="entry name" value="Pop8"/>
</dbReference>
<accession>A0AAN7T483</accession>
<dbReference type="PANTHER" id="PTHR28173">
    <property type="entry name" value="RIBONUCLEASES P/MRP PROTEIN SUBUNIT POP8"/>
    <property type="match status" value="1"/>
</dbReference>
<proteinExistence type="predicted"/>
<evidence type="ECO:0000259" key="1">
    <source>
        <dbReference type="Pfam" id="PF20976"/>
    </source>
</evidence>
<reference evidence="2 3" key="1">
    <citation type="submission" date="2023-08" db="EMBL/GenBank/DDBJ databases">
        <title>Black Yeasts Isolated from many extreme environments.</title>
        <authorList>
            <person name="Coleine C."/>
            <person name="Stajich J.E."/>
            <person name="Selbmann L."/>
        </authorList>
    </citation>
    <scope>NUCLEOTIDE SEQUENCE [LARGE SCALE GENOMIC DNA]</scope>
    <source>
        <strain evidence="2 3">CCFEE 5910</strain>
    </source>
</reference>
<feature type="domain" description="Ribonucleases P/MRP subunit Pop8-like" evidence="1">
    <location>
        <begin position="12"/>
        <end position="84"/>
    </location>
</feature>
<keyword evidence="3" id="KW-1185">Reference proteome</keyword>